<dbReference type="AlphaFoldDB" id="A0A371X706"/>
<evidence type="ECO:0000313" key="3">
    <source>
        <dbReference type="Proteomes" id="UP000264310"/>
    </source>
</evidence>
<reference evidence="2 3" key="1">
    <citation type="submission" date="2018-08" db="EMBL/GenBank/DDBJ databases">
        <title>Fulvimarina sp. 85, whole genome shotgun sequence.</title>
        <authorList>
            <person name="Tuo L."/>
        </authorList>
    </citation>
    <scope>NUCLEOTIDE SEQUENCE [LARGE SCALE GENOMIC DNA]</scope>
    <source>
        <strain evidence="2 3">85</strain>
    </source>
</reference>
<organism evidence="2 3">
    <name type="scientific">Fulvimarina endophytica</name>
    <dbReference type="NCBI Taxonomy" id="2293836"/>
    <lineage>
        <taxon>Bacteria</taxon>
        <taxon>Pseudomonadati</taxon>
        <taxon>Pseudomonadota</taxon>
        <taxon>Alphaproteobacteria</taxon>
        <taxon>Hyphomicrobiales</taxon>
        <taxon>Aurantimonadaceae</taxon>
        <taxon>Fulvimarina</taxon>
    </lineage>
</organism>
<evidence type="ECO:0000256" key="1">
    <source>
        <dbReference type="SAM" id="Phobius"/>
    </source>
</evidence>
<accession>A0A371X706</accession>
<keyword evidence="1" id="KW-0472">Membrane</keyword>
<dbReference type="RefSeq" id="WP_116681908.1">
    <property type="nucleotide sequence ID" value="NZ_QURL01000002.1"/>
</dbReference>
<evidence type="ECO:0000313" key="2">
    <source>
        <dbReference type="EMBL" id="RFC65010.1"/>
    </source>
</evidence>
<name>A0A371X706_9HYPH</name>
<keyword evidence="1" id="KW-1133">Transmembrane helix</keyword>
<feature type="transmembrane region" description="Helical" evidence="1">
    <location>
        <begin position="30"/>
        <end position="48"/>
    </location>
</feature>
<dbReference type="Proteomes" id="UP000264310">
    <property type="component" value="Unassembled WGS sequence"/>
</dbReference>
<comment type="caution">
    <text evidence="2">The sequence shown here is derived from an EMBL/GenBank/DDBJ whole genome shotgun (WGS) entry which is preliminary data.</text>
</comment>
<dbReference type="EMBL" id="QURL01000002">
    <property type="protein sequence ID" value="RFC65010.1"/>
    <property type="molecule type" value="Genomic_DNA"/>
</dbReference>
<protein>
    <submittedName>
        <fullName evidence="2">Uncharacterized protein</fullName>
    </submittedName>
</protein>
<gene>
    <name evidence="2" type="ORF">DYI37_03855</name>
</gene>
<sequence>MNVSILAVFIAFYLSVVGLAGTSGYFLFSSGWVWSSVAVMLFGAILVYRARPKFTHTVTETISER</sequence>
<keyword evidence="3" id="KW-1185">Reference proteome</keyword>
<proteinExistence type="predicted"/>
<keyword evidence="1" id="KW-0812">Transmembrane</keyword>